<gene>
    <name evidence="3" type="ORF">KI387_012407</name>
</gene>
<feature type="non-terminal residue" evidence="3">
    <location>
        <position position="409"/>
    </location>
</feature>
<evidence type="ECO:0000256" key="1">
    <source>
        <dbReference type="RuleBase" id="RU363098"/>
    </source>
</evidence>
<feature type="domain" description="RDRP core" evidence="2">
    <location>
        <begin position="2"/>
        <end position="345"/>
    </location>
</feature>
<keyword evidence="1" id="KW-0548">Nucleotidyltransferase</keyword>
<dbReference type="EMBL" id="JAHRHJ020000009">
    <property type="protein sequence ID" value="KAH9300824.1"/>
    <property type="molecule type" value="Genomic_DNA"/>
</dbReference>
<evidence type="ECO:0000313" key="4">
    <source>
        <dbReference type="Proteomes" id="UP000824469"/>
    </source>
</evidence>
<keyword evidence="1" id="KW-0943">RNA-mediated gene silencing</keyword>
<dbReference type="GO" id="GO:0031380">
    <property type="term" value="C:nuclear RNA-directed RNA polymerase complex"/>
    <property type="evidence" value="ECO:0007669"/>
    <property type="project" value="TreeGrafter"/>
</dbReference>
<dbReference type="GO" id="GO:0003723">
    <property type="term" value="F:RNA binding"/>
    <property type="evidence" value="ECO:0007669"/>
    <property type="project" value="UniProtKB-KW"/>
</dbReference>
<comment type="catalytic activity">
    <reaction evidence="1">
        <text>RNA(n) + a ribonucleoside 5'-triphosphate = RNA(n+1) + diphosphate</text>
        <dbReference type="Rhea" id="RHEA:21248"/>
        <dbReference type="Rhea" id="RHEA-COMP:14527"/>
        <dbReference type="Rhea" id="RHEA-COMP:17342"/>
        <dbReference type="ChEBI" id="CHEBI:33019"/>
        <dbReference type="ChEBI" id="CHEBI:61557"/>
        <dbReference type="ChEBI" id="CHEBI:140395"/>
        <dbReference type="EC" id="2.7.7.48"/>
    </reaction>
</comment>
<feature type="non-terminal residue" evidence="3">
    <location>
        <position position="1"/>
    </location>
</feature>
<comment type="similarity">
    <text evidence="1">Belongs to the RdRP family.</text>
</comment>
<organism evidence="3 4">
    <name type="scientific">Taxus chinensis</name>
    <name type="common">Chinese yew</name>
    <name type="synonym">Taxus wallichiana var. chinensis</name>
    <dbReference type="NCBI Taxonomy" id="29808"/>
    <lineage>
        <taxon>Eukaryota</taxon>
        <taxon>Viridiplantae</taxon>
        <taxon>Streptophyta</taxon>
        <taxon>Embryophyta</taxon>
        <taxon>Tracheophyta</taxon>
        <taxon>Spermatophyta</taxon>
        <taxon>Pinopsida</taxon>
        <taxon>Pinidae</taxon>
        <taxon>Conifers II</taxon>
        <taxon>Cupressales</taxon>
        <taxon>Taxaceae</taxon>
        <taxon>Taxus</taxon>
    </lineage>
</organism>
<dbReference type="EC" id="2.7.7.48" evidence="1"/>
<dbReference type="PANTHER" id="PTHR23079:SF55">
    <property type="entry name" value="RNA-DIRECTED RNA POLYMERASE"/>
    <property type="match status" value="1"/>
</dbReference>
<keyword evidence="1" id="KW-0694">RNA-binding</keyword>
<proteinExistence type="inferred from homology"/>
<protein>
    <recommendedName>
        <fullName evidence="1">RNA-dependent RNA polymerase</fullName>
        <ecNumber evidence="1">2.7.7.48</ecNumber>
    </recommendedName>
</protein>
<dbReference type="GO" id="GO:0003968">
    <property type="term" value="F:RNA-directed RNA polymerase activity"/>
    <property type="evidence" value="ECO:0007669"/>
    <property type="project" value="UniProtKB-KW"/>
</dbReference>
<reference evidence="3 4" key="1">
    <citation type="journal article" date="2021" name="Nat. Plants">
        <title>The Taxus genome provides insights into paclitaxel biosynthesis.</title>
        <authorList>
            <person name="Xiong X."/>
            <person name="Gou J."/>
            <person name="Liao Q."/>
            <person name="Li Y."/>
            <person name="Zhou Q."/>
            <person name="Bi G."/>
            <person name="Li C."/>
            <person name="Du R."/>
            <person name="Wang X."/>
            <person name="Sun T."/>
            <person name="Guo L."/>
            <person name="Liang H."/>
            <person name="Lu P."/>
            <person name="Wu Y."/>
            <person name="Zhang Z."/>
            <person name="Ro D.K."/>
            <person name="Shang Y."/>
            <person name="Huang S."/>
            <person name="Yan J."/>
        </authorList>
    </citation>
    <scope>NUCLEOTIDE SEQUENCE [LARGE SCALE GENOMIC DNA]</scope>
    <source>
        <strain evidence="3">Ta-2019</strain>
    </source>
</reference>
<name>A0AA38CQM1_TAXCH</name>
<dbReference type="InterPro" id="IPR007855">
    <property type="entry name" value="RDRP"/>
</dbReference>
<evidence type="ECO:0000313" key="3">
    <source>
        <dbReference type="EMBL" id="KAH9300824.1"/>
    </source>
</evidence>
<dbReference type="GO" id="GO:0030422">
    <property type="term" value="P:siRNA processing"/>
    <property type="evidence" value="ECO:0007669"/>
    <property type="project" value="TreeGrafter"/>
</dbReference>
<keyword evidence="1" id="KW-0808">Transferase</keyword>
<dbReference type="AlphaFoldDB" id="A0AA38CQM1"/>
<comment type="function">
    <text evidence="1">Probably involved in the RNA silencing pathway and required for the generation of small interfering RNAs (siRNAs).</text>
</comment>
<accession>A0AA38CQM1</accession>
<dbReference type="Pfam" id="PF05183">
    <property type="entry name" value="RdRP"/>
    <property type="match status" value="1"/>
</dbReference>
<comment type="caution">
    <text evidence="3">The sequence shown here is derived from an EMBL/GenBank/DDBJ whole genome shotgun (WGS) entry which is preliminary data.</text>
</comment>
<dbReference type="InterPro" id="IPR057596">
    <property type="entry name" value="RDRP_core"/>
</dbReference>
<dbReference type="PANTHER" id="PTHR23079">
    <property type="entry name" value="RNA-DEPENDENT RNA POLYMERASE"/>
    <property type="match status" value="1"/>
</dbReference>
<keyword evidence="1" id="KW-0696">RNA-directed RNA polymerase</keyword>
<dbReference type="OMA" id="SEPWERI"/>
<evidence type="ECO:0000259" key="2">
    <source>
        <dbReference type="Pfam" id="PF05183"/>
    </source>
</evidence>
<keyword evidence="4" id="KW-1185">Reference proteome</keyword>
<sequence length="409" mass="46986">HKPNPACLSRNLIALLHYGGVPKDFFIKLVREAFNQIQNEFHDRRKALKAVKKHESLDAYHVALRMLSCGIPLHEPLLQHQLNKYMLEEISSFKKGKVPLKDSFYLMGTADPTEQLKSNEVCVILDHGQVCGKVLVYRNPGLHFGDIHVFKATYVEDMEKFVGDSKFAIFFSTQGPRSASDEIAKGDFDGDLFWVSVNANLLKHFKPGTPWERPAQDKVMLQLRPTDLSHEELEEKLIEEFFNLRFAPSNEKGIAAESWLVFMDRLLTPGVKNLKERQSLEQKMLTLTNIYYEALDAPKSGRKVDVPKNLRPHKKPHFLNKNPQNEDPNRFYKSSSVLGEIYDQIPSDTGSQLNEIWTIPCFQKVKVVKIKSEWKRHYTRYLSEMTIALKAAGPSKDSNAKTVIQKYKE</sequence>
<dbReference type="Proteomes" id="UP000824469">
    <property type="component" value="Unassembled WGS sequence"/>
</dbReference>